<evidence type="ECO:0000313" key="3">
    <source>
        <dbReference type="Proteomes" id="UP000285523"/>
    </source>
</evidence>
<sequence>MGDDFAKWLLRIVGVIGLIAFGTAYAVRHDWSKGWMPSASPDYAPPAASAPEAVAAAPPAAQVQAPAVTATAPAAAPPAAALSTTVTEAPAVVRASSPCQPIGRTAKGELVYSMDCRSLPAP</sequence>
<accession>A0A418V2M9</accession>
<organism evidence="2 3">
    <name type="scientific">Rhodopseudomonas palustris</name>
    <dbReference type="NCBI Taxonomy" id="1076"/>
    <lineage>
        <taxon>Bacteria</taxon>
        <taxon>Pseudomonadati</taxon>
        <taxon>Pseudomonadota</taxon>
        <taxon>Alphaproteobacteria</taxon>
        <taxon>Hyphomicrobiales</taxon>
        <taxon>Nitrobacteraceae</taxon>
        <taxon>Rhodopseudomonas</taxon>
    </lineage>
</organism>
<keyword evidence="1" id="KW-1133">Transmembrane helix</keyword>
<dbReference type="OrthoDB" id="8139352at2"/>
<gene>
    <name evidence="2" type="ORF">D4Q52_17390</name>
</gene>
<dbReference type="EMBL" id="QYYD01000018">
    <property type="protein sequence ID" value="RJF70332.1"/>
    <property type="molecule type" value="Genomic_DNA"/>
</dbReference>
<evidence type="ECO:0000313" key="2">
    <source>
        <dbReference type="EMBL" id="RJF70332.1"/>
    </source>
</evidence>
<name>A0A418V2M9_RHOPL</name>
<protein>
    <submittedName>
        <fullName evidence="2">Uncharacterized protein</fullName>
    </submittedName>
</protein>
<dbReference type="Proteomes" id="UP000285523">
    <property type="component" value="Unassembled WGS sequence"/>
</dbReference>
<evidence type="ECO:0000256" key="1">
    <source>
        <dbReference type="SAM" id="Phobius"/>
    </source>
</evidence>
<keyword evidence="1" id="KW-0812">Transmembrane</keyword>
<comment type="caution">
    <text evidence="2">The sequence shown here is derived from an EMBL/GenBank/DDBJ whole genome shotgun (WGS) entry which is preliminary data.</text>
</comment>
<dbReference type="RefSeq" id="WP_119857831.1">
    <property type="nucleotide sequence ID" value="NZ_QYYD01000018.1"/>
</dbReference>
<keyword evidence="1" id="KW-0472">Membrane</keyword>
<reference evidence="2 3" key="1">
    <citation type="submission" date="2018-09" db="EMBL/GenBank/DDBJ databases">
        <title>Draft genome sequence of Rhodopseudomonas palustris 2.1.18.</title>
        <authorList>
            <person name="Robertson S.L."/>
            <person name="Meyer T.E."/>
            <person name="Kyndt J.A."/>
        </authorList>
    </citation>
    <scope>NUCLEOTIDE SEQUENCE [LARGE SCALE GENOMIC DNA]</scope>
    <source>
        <strain evidence="2 3">2.1.18</strain>
    </source>
</reference>
<proteinExistence type="predicted"/>
<feature type="transmembrane region" description="Helical" evidence="1">
    <location>
        <begin position="6"/>
        <end position="27"/>
    </location>
</feature>
<dbReference type="AlphaFoldDB" id="A0A418V2M9"/>